<dbReference type="GO" id="GO:0005524">
    <property type="term" value="F:ATP binding"/>
    <property type="evidence" value="ECO:0007669"/>
    <property type="project" value="UniProtKB-KW"/>
</dbReference>
<dbReference type="Gene3D" id="6.10.340.10">
    <property type="match status" value="1"/>
</dbReference>
<evidence type="ECO:0000313" key="1">
    <source>
        <dbReference type="EMBL" id="MET1256673.1"/>
    </source>
</evidence>
<proteinExistence type="predicted"/>
<reference evidence="1 2" key="1">
    <citation type="submission" date="2024-06" db="EMBL/GenBank/DDBJ databases">
        <authorList>
            <person name="Li F."/>
        </authorList>
    </citation>
    <scope>NUCLEOTIDE SEQUENCE [LARGE SCALE GENOMIC DNA]</scope>
    <source>
        <strain evidence="1 2">GXAS 311</strain>
    </source>
</reference>
<sequence>MVFLITIYLFIGYINSGKTYYRPLPPHYKHELKKITKRVNLTLTKPAARFSLSQRKLQDIYLLDQAGIDKFGKAVPELLSKLHDIVKRKQRPLSAIERKNAYFGGITLSFENSDYWVYSYQKEPAFYRHLVLNFFSDIALSLFISTFIISFPVSFILSLLITKPIRTLQFATHQLQHDLTQRECLQKLIQRNDEFGDLALDFDNLATHLNKILATNKQLISDVSHELRSPLSRLKIALGIAEKSLPESARSSLQRIELEADRMNDMLEKILTLSKLESQQIENHSENFDLCLLIKSIVDDAQFEANQSNIQILAHLPHTCQFRGMRESIISGVENILRNAIKYAGSGSVIKINLTHQPSVIILEIEDNGPGVASDQLEKLFDAFYRPDFARSRSGGGIGLGLSIAKRAFEMNRGTIQAENIKPHGLKIRVTFSINQHS</sequence>
<dbReference type="InterPro" id="IPR050398">
    <property type="entry name" value="HssS/ArlS-like"/>
</dbReference>
<gene>
    <name evidence="1" type="ORF">ABVT43_16145</name>
</gene>
<dbReference type="CDD" id="cd00082">
    <property type="entry name" value="HisKA"/>
    <property type="match status" value="1"/>
</dbReference>
<dbReference type="PROSITE" id="PS50885">
    <property type="entry name" value="HAMP"/>
    <property type="match status" value="1"/>
</dbReference>
<dbReference type="PROSITE" id="PS50109">
    <property type="entry name" value="HIS_KIN"/>
    <property type="match status" value="1"/>
</dbReference>
<keyword evidence="2" id="KW-1185">Reference proteome</keyword>
<keyword evidence="1" id="KW-0067">ATP-binding</keyword>
<dbReference type="InterPro" id="IPR036097">
    <property type="entry name" value="HisK_dim/P_sf"/>
</dbReference>
<dbReference type="EMBL" id="JBEVCJ010000025">
    <property type="protein sequence ID" value="MET1256673.1"/>
    <property type="molecule type" value="Genomic_DNA"/>
</dbReference>
<dbReference type="InterPro" id="IPR003661">
    <property type="entry name" value="HisK_dim/P_dom"/>
</dbReference>
<accession>A0ABV2BXZ0</accession>
<dbReference type="CDD" id="cd06225">
    <property type="entry name" value="HAMP"/>
    <property type="match status" value="1"/>
</dbReference>
<dbReference type="PRINTS" id="PR00344">
    <property type="entry name" value="BCTRLSENSOR"/>
</dbReference>
<dbReference type="SMART" id="SM00388">
    <property type="entry name" value="HisKA"/>
    <property type="match status" value="1"/>
</dbReference>
<dbReference type="InterPro" id="IPR004358">
    <property type="entry name" value="Sig_transdc_His_kin-like_C"/>
</dbReference>
<dbReference type="Gene3D" id="3.30.565.10">
    <property type="entry name" value="Histidine kinase-like ATPase, C-terminal domain"/>
    <property type="match status" value="1"/>
</dbReference>
<dbReference type="InterPro" id="IPR003660">
    <property type="entry name" value="HAMP_dom"/>
</dbReference>
<dbReference type="SUPFAM" id="SSF55874">
    <property type="entry name" value="ATPase domain of HSP90 chaperone/DNA topoisomerase II/histidine kinase"/>
    <property type="match status" value="1"/>
</dbReference>
<name>A0ABV2BXZ0_9GAMM</name>
<evidence type="ECO:0000313" key="2">
    <source>
        <dbReference type="Proteomes" id="UP001548189"/>
    </source>
</evidence>
<organism evidence="1 2">
    <name type="scientific">Aliikangiella maris</name>
    <dbReference type="NCBI Taxonomy" id="3162458"/>
    <lineage>
        <taxon>Bacteria</taxon>
        <taxon>Pseudomonadati</taxon>
        <taxon>Pseudomonadota</taxon>
        <taxon>Gammaproteobacteria</taxon>
        <taxon>Oceanospirillales</taxon>
        <taxon>Pleioneaceae</taxon>
        <taxon>Aliikangiella</taxon>
    </lineage>
</organism>
<dbReference type="InterPro" id="IPR003594">
    <property type="entry name" value="HATPase_dom"/>
</dbReference>
<dbReference type="Proteomes" id="UP001548189">
    <property type="component" value="Unassembled WGS sequence"/>
</dbReference>
<keyword evidence="1" id="KW-0547">Nucleotide-binding</keyword>
<dbReference type="SMART" id="SM00387">
    <property type="entry name" value="HATPase_c"/>
    <property type="match status" value="1"/>
</dbReference>
<dbReference type="InterPro" id="IPR005467">
    <property type="entry name" value="His_kinase_dom"/>
</dbReference>
<dbReference type="SUPFAM" id="SSF47384">
    <property type="entry name" value="Homodimeric domain of signal transducing histidine kinase"/>
    <property type="match status" value="1"/>
</dbReference>
<comment type="caution">
    <text evidence="1">The sequence shown here is derived from an EMBL/GenBank/DDBJ whole genome shotgun (WGS) entry which is preliminary data.</text>
</comment>
<dbReference type="Gene3D" id="1.10.287.130">
    <property type="match status" value="1"/>
</dbReference>
<dbReference type="PANTHER" id="PTHR45528">
    <property type="entry name" value="SENSOR HISTIDINE KINASE CPXA"/>
    <property type="match status" value="1"/>
</dbReference>
<dbReference type="Pfam" id="PF00512">
    <property type="entry name" value="HisKA"/>
    <property type="match status" value="1"/>
</dbReference>
<dbReference type="Pfam" id="PF02518">
    <property type="entry name" value="HATPase_c"/>
    <property type="match status" value="1"/>
</dbReference>
<protein>
    <submittedName>
        <fullName evidence="1">ATP-binding protein</fullName>
    </submittedName>
</protein>
<dbReference type="InterPro" id="IPR036890">
    <property type="entry name" value="HATPase_C_sf"/>
</dbReference>
<dbReference type="PANTHER" id="PTHR45528:SF1">
    <property type="entry name" value="SENSOR HISTIDINE KINASE CPXA"/>
    <property type="match status" value="1"/>
</dbReference>